<feature type="domain" description="Doubled CXXCH motif" evidence="3">
    <location>
        <begin position="105"/>
        <end position="140"/>
    </location>
</feature>
<sequence>MKRYNVLNSLWLGLLLVILALPLSVAAMEMEDCLGCHSDVDEVGDDLFIDEDKFLPTEHAEMGCVTCHESVTDEHPDDGESVSSADCLDCHEELGSEYMATAHAENASCSDCHNPHQVHGIEAVSGPDMNQQCSQCHEDVDVMDSHSQWLPQASLHISKLPCITCHTSAEAYEIVLNITQKKKKSEGGKGYRFSTYDDLKQYSNDKEIQQLIDIDGDNHISLAELRTFNKNPEYTDLHLSGTMVPSEVSHDLSTLDNRYDCTFCHASGPGSMQTSFVAFPTEDGRYQRMSVAEGAMLDTLYGTPNFYMTGPTRSAAMNIIGLIIICGGFVMPIGHGTLRFLTRNNRKH</sequence>
<dbReference type="Proteomes" id="UP000199409">
    <property type="component" value="Unassembled WGS sequence"/>
</dbReference>
<reference evidence="4 5" key="1">
    <citation type="submission" date="2016-10" db="EMBL/GenBank/DDBJ databases">
        <authorList>
            <person name="de Groot N.N."/>
        </authorList>
    </citation>
    <scope>NUCLEOTIDE SEQUENCE [LARGE SCALE GENOMIC DNA]</scope>
    <source>
        <strain evidence="4 5">DSM 7343</strain>
    </source>
</reference>
<keyword evidence="2" id="KW-1133">Transmembrane helix</keyword>
<dbReference type="InterPro" id="IPR010177">
    <property type="entry name" value="Paired_CXXCH_1"/>
</dbReference>
<dbReference type="PROSITE" id="PS00018">
    <property type="entry name" value="EF_HAND_1"/>
    <property type="match status" value="1"/>
</dbReference>
<dbReference type="AlphaFoldDB" id="A0A1H4ALN4"/>
<proteinExistence type="predicted"/>
<dbReference type="Gene3D" id="1.10.1130.10">
    <property type="entry name" value="Flavocytochrome C3, Chain A"/>
    <property type="match status" value="1"/>
</dbReference>
<evidence type="ECO:0000313" key="4">
    <source>
        <dbReference type="EMBL" id="SEA36879.1"/>
    </source>
</evidence>
<evidence type="ECO:0000256" key="2">
    <source>
        <dbReference type="SAM" id="Phobius"/>
    </source>
</evidence>
<dbReference type="OrthoDB" id="5405110at2"/>
<dbReference type="EMBL" id="FNQN01000005">
    <property type="protein sequence ID" value="SEA36879.1"/>
    <property type="molecule type" value="Genomic_DNA"/>
</dbReference>
<feature type="transmembrane region" description="Helical" evidence="2">
    <location>
        <begin position="315"/>
        <end position="338"/>
    </location>
</feature>
<dbReference type="PANTHER" id="PTHR35038:SF8">
    <property type="entry name" value="C-TYPE POLYHEME CYTOCHROME OMCC"/>
    <property type="match status" value="1"/>
</dbReference>
<dbReference type="InterPro" id="IPR051829">
    <property type="entry name" value="Multiheme_Cytochr_ET"/>
</dbReference>
<dbReference type="Gene3D" id="1.10.287.3080">
    <property type="match status" value="1"/>
</dbReference>
<evidence type="ECO:0000313" key="5">
    <source>
        <dbReference type="Proteomes" id="UP000199409"/>
    </source>
</evidence>
<dbReference type="GO" id="GO:0016491">
    <property type="term" value="F:oxidoreductase activity"/>
    <property type="evidence" value="ECO:0007669"/>
    <property type="project" value="TreeGrafter"/>
</dbReference>
<organism evidence="4 5">
    <name type="scientific">Desulfuromusa kysingii</name>
    <dbReference type="NCBI Taxonomy" id="37625"/>
    <lineage>
        <taxon>Bacteria</taxon>
        <taxon>Pseudomonadati</taxon>
        <taxon>Thermodesulfobacteriota</taxon>
        <taxon>Desulfuromonadia</taxon>
        <taxon>Desulfuromonadales</taxon>
        <taxon>Geopsychrobacteraceae</taxon>
        <taxon>Desulfuromusa</taxon>
    </lineage>
</organism>
<dbReference type="SUPFAM" id="SSF48695">
    <property type="entry name" value="Multiheme cytochromes"/>
    <property type="match status" value="1"/>
</dbReference>
<dbReference type="Pfam" id="PF09699">
    <property type="entry name" value="Paired_CXXCH_1"/>
    <property type="match status" value="1"/>
</dbReference>
<dbReference type="InterPro" id="IPR018247">
    <property type="entry name" value="EF_Hand_1_Ca_BS"/>
</dbReference>
<name>A0A1H4ALN4_9BACT</name>
<keyword evidence="2" id="KW-0812">Transmembrane</keyword>
<gene>
    <name evidence="4" type="ORF">SAMN05660420_01896</name>
</gene>
<evidence type="ECO:0000259" key="3">
    <source>
        <dbReference type="Pfam" id="PF09699"/>
    </source>
</evidence>
<dbReference type="STRING" id="37625.SAMN05660420_01896"/>
<dbReference type="InterPro" id="IPR036280">
    <property type="entry name" value="Multihaem_cyt_sf"/>
</dbReference>
<keyword evidence="1" id="KW-0732">Signal</keyword>
<keyword evidence="2" id="KW-0472">Membrane</keyword>
<evidence type="ECO:0000256" key="1">
    <source>
        <dbReference type="ARBA" id="ARBA00022729"/>
    </source>
</evidence>
<protein>
    <submittedName>
        <fullName evidence="4">Cytochrome c554 and c-prime</fullName>
    </submittedName>
</protein>
<accession>A0A1H4ALN4</accession>
<keyword evidence="5" id="KW-1185">Reference proteome</keyword>
<dbReference type="PANTHER" id="PTHR35038">
    <property type="entry name" value="DISSIMILATORY SULFITE REDUCTASE SIRA"/>
    <property type="match status" value="1"/>
</dbReference>
<dbReference type="RefSeq" id="WP_092347319.1">
    <property type="nucleotide sequence ID" value="NZ_FNQN01000005.1"/>
</dbReference>
<dbReference type="CDD" id="cd08168">
    <property type="entry name" value="Cytochrom_C3"/>
    <property type="match status" value="1"/>
</dbReference>